<name>A0A815SES8_9BILA</name>
<dbReference type="Pfam" id="PF10683">
    <property type="entry name" value="DBD_Tnp_Hermes"/>
    <property type="match status" value="1"/>
</dbReference>
<accession>A0A815SES8</accession>
<reference evidence="11" key="1">
    <citation type="submission" date="2021-02" db="EMBL/GenBank/DDBJ databases">
        <authorList>
            <person name="Nowell W R."/>
        </authorList>
    </citation>
    <scope>NUCLEOTIDE SEQUENCE</scope>
</reference>
<dbReference type="EMBL" id="CAJNOL010010631">
    <property type="protein sequence ID" value="CAF1650887.1"/>
    <property type="molecule type" value="Genomic_DNA"/>
</dbReference>
<dbReference type="GO" id="GO:0008270">
    <property type="term" value="F:zinc ion binding"/>
    <property type="evidence" value="ECO:0007669"/>
    <property type="project" value="UniProtKB-KW"/>
</dbReference>
<dbReference type="Gene3D" id="1.10.10.1070">
    <property type="entry name" value="Zinc finger, BED domain-containing"/>
    <property type="match status" value="1"/>
</dbReference>
<evidence type="ECO:0000256" key="8">
    <source>
        <dbReference type="ARBA" id="ARBA00023242"/>
    </source>
</evidence>
<evidence type="ECO:0000256" key="4">
    <source>
        <dbReference type="ARBA" id="ARBA00022833"/>
    </source>
</evidence>
<dbReference type="InterPro" id="IPR036236">
    <property type="entry name" value="Znf_C2H2_sf"/>
</dbReference>
<comment type="subcellular location">
    <subcellularLocation>
        <location evidence="1">Nucleus</location>
    </subcellularLocation>
</comment>
<dbReference type="EMBL" id="CAJNOH010008900">
    <property type="protein sequence ID" value="CAF1488784.1"/>
    <property type="molecule type" value="Genomic_DNA"/>
</dbReference>
<evidence type="ECO:0000313" key="11">
    <source>
        <dbReference type="EMBL" id="CAF1488784.1"/>
    </source>
</evidence>
<keyword evidence="3 9" id="KW-0863">Zinc-finger</keyword>
<evidence type="ECO:0000313" key="16">
    <source>
        <dbReference type="Proteomes" id="UP000663870"/>
    </source>
</evidence>
<feature type="non-terminal residue" evidence="11">
    <location>
        <position position="1"/>
    </location>
</feature>
<dbReference type="AlphaFoldDB" id="A0A815SES8"/>
<evidence type="ECO:0000256" key="7">
    <source>
        <dbReference type="ARBA" id="ARBA00023163"/>
    </source>
</evidence>
<dbReference type="PROSITE" id="PS50808">
    <property type="entry name" value="ZF_BED"/>
    <property type="match status" value="1"/>
</dbReference>
<evidence type="ECO:0000256" key="3">
    <source>
        <dbReference type="ARBA" id="ARBA00022771"/>
    </source>
</evidence>
<feature type="domain" description="BED-type" evidence="10">
    <location>
        <begin position="30"/>
        <end position="87"/>
    </location>
</feature>
<evidence type="ECO:0000313" key="15">
    <source>
        <dbReference type="Proteomes" id="UP000663854"/>
    </source>
</evidence>
<dbReference type="Proteomes" id="UP000663870">
    <property type="component" value="Unassembled WGS sequence"/>
</dbReference>
<dbReference type="EMBL" id="CAJNOH010008901">
    <property type="protein sequence ID" value="CAF1488807.1"/>
    <property type="molecule type" value="Genomic_DNA"/>
</dbReference>
<dbReference type="EMBL" id="CAJNOL010010632">
    <property type="protein sequence ID" value="CAF1650894.1"/>
    <property type="molecule type" value="Genomic_DNA"/>
</dbReference>
<dbReference type="PANTHER" id="PTHR46481:SF10">
    <property type="entry name" value="ZINC FINGER BED DOMAIN-CONTAINING PROTEIN 39"/>
    <property type="match status" value="1"/>
</dbReference>
<evidence type="ECO:0000259" key="10">
    <source>
        <dbReference type="PROSITE" id="PS50808"/>
    </source>
</evidence>
<dbReference type="InterPro" id="IPR003656">
    <property type="entry name" value="Znf_BED"/>
</dbReference>
<keyword evidence="5" id="KW-0805">Transcription regulation</keyword>
<dbReference type="SMART" id="SM00614">
    <property type="entry name" value="ZnF_BED"/>
    <property type="match status" value="1"/>
</dbReference>
<dbReference type="PANTHER" id="PTHR46481">
    <property type="entry name" value="ZINC FINGER BED DOMAIN-CONTAINING PROTEIN 4"/>
    <property type="match status" value="1"/>
</dbReference>
<proteinExistence type="predicted"/>
<keyword evidence="8" id="KW-0539">Nucleus</keyword>
<dbReference type="InterPro" id="IPR012337">
    <property type="entry name" value="RNaseH-like_sf"/>
</dbReference>
<evidence type="ECO:0000256" key="9">
    <source>
        <dbReference type="PROSITE-ProRule" id="PRU00027"/>
    </source>
</evidence>
<dbReference type="SUPFAM" id="SSF53098">
    <property type="entry name" value="Ribonuclease H-like"/>
    <property type="match status" value="1"/>
</dbReference>
<evidence type="ECO:0000256" key="5">
    <source>
        <dbReference type="ARBA" id="ARBA00023015"/>
    </source>
</evidence>
<evidence type="ECO:0000313" key="13">
    <source>
        <dbReference type="EMBL" id="CAF1650887.1"/>
    </source>
</evidence>
<comment type="caution">
    <text evidence="11">The sequence shown here is derived from an EMBL/GenBank/DDBJ whole genome shotgun (WGS) entry which is preliminary data.</text>
</comment>
<dbReference type="SUPFAM" id="SSF57667">
    <property type="entry name" value="beta-beta-alpha zinc fingers"/>
    <property type="match status" value="1"/>
</dbReference>
<dbReference type="GO" id="GO:0005634">
    <property type="term" value="C:nucleus"/>
    <property type="evidence" value="ECO:0007669"/>
    <property type="project" value="UniProtKB-SubCell"/>
</dbReference>
<evidence type="ECO:0000256" key="2">
    <source>
        <dbReference type="ARBA" id="ARBA00022723"/>
    </source>
</evidence>
<dbReference type="SUPFAM" id="SSF140996">
    <property type="entry name" value="Hermes dimerisation domain"/>
    <property type="match status" value="1"/>
</dbReference>
<keyword evidence="16" id="KW-1185">Reference proteome</keyword>
<keyword evidence="4" id="KW-0862">Zinc</keyword>
<dbReference type="InterPro" id="IPR018473">
    <property type="entry name" value="Hermes_transposase_DNA-db"/>
</dbReference>
<dbReference type="GO" id="GO:0046983">
    <property type="term" value="F:protein dimerization activity"/>
    <property type="evidence" value="ECO:0007669"/>
    <property type="project" value="InterPro"/>
</dbReference>
<keyword evidence="2" id="KW-0479">Metal-binding</keyword>
<protein>
    <recommendedName>
        <fullName evidence="10">BED-type domain-containing protein</fullName>
    </recommendedName>
</protein>
<keyword evidence="7" id="KW-0804">Transcription</keyword>
<evidence type="ECO:0000256" key="6">
    <source>
        <dbReference type="ARBA" id="ARBA00023125"/>
    </source>
</evidence>
<evidence type="ECO:0000313" key="12">
    <source>
        <dbReference type="EMBL" id="CAF1488807.1"/>
    </source>
</evidence>
<dbReference type="Pfam" id="PF05699">
    <property type="entry name" value="Dimer_Tnp_hAT"/>
    <property type="match status" value="1"/>
</dbReference>
<dbReference type="GO" id="GO:0003677">
    <property type="term" value="F:DNA binding"/>
    <property type="evidence" value="ECO:0007669"/>
    <property type="project" value="UniProtKB-KW"/>
</dbReference>
<dbReference type="Proteomes" id="UP000663854">
    <property type="component" value="Unassembled WGS sequence"/>
</dbReference>
<evidence type="ECO:0000256" key="1">
    <source>
        <dbReference type="ARBA" id="ARBA00004123"/>
    </source>
</evidence>
<evidence type="ECO:0000313" key="14">
    <source>
        <dbReference type="EMBL" id="CAF1650894.1"/>
    </source>
</evidence>
<dbReference type="InterPro" id="IPR052035">
    <property type="entry name" value="ZnF_BED_domain_contain"/>
</dbReference>
<sequence length="563" mass="63841">MNQSLTKNDILRLIKQRDKSIVFRKPKKSSKSSPVWEHFCIIVVNDIEQGFVCCDHCKELLVYRQRDGTTSMAKHKRSCHASLTSSSSCSDGQLSVTQYFTSSKSSNVPKGIKDKIKLACTEFTALDCRAFELVTGEGFLKMAQSIFDAGRYFSHLSNINVKELIPSPITISRNIDRLYEEKKVDLLNLCSSMTSYCIICDFWTEKFTGLSYCGLALRHVTKDFKLLNFILGCFLFDSESQSASNIRAFVDSQLLSFGLVLNSNIFVVTDNENKMRAAFKERCIRVGCSIHFVNKQLEHSFTSLEIDKQPVKCDKAQNLFGNAKRIVTHKFFFYVYDELAGVINKNLIDSLGAIDKDLLEELCGFLKLFDQAIIQLSDEDKPTIHQVIPIRQLLINHCGIKYDDSDGLKEVKHFLGERIKSIWIPQDQHYMSTLLHPSLKHFHIAPHEKNKAIKLVKQQLLKRTSIPVVVAATDSQTGTSTTSSTFNTSTAVPSNDLLGRCFDQTQPVVKLANELDDYMLLETQLHETDDVLFFWRENAKKFPVLSSIVRDIFSIPASNTSVE</sequence>
<dbReference type="GO" id="GO:0009791">
    <property type="term" value="P:post-embryonic development"/>
    <property type="evidence" value="ECO:0007669"/>
    <property type="project" value="UniProtKB-ARBA"/>
</dbReference>
<keyword evidence="6" id="KW-0238">DNA-binding</keyword>
<organism evidence="11 15">
    <name type="scientific">Rotaria sordida</name>
    <dbReference type="NCBI Taxonomy" id="392033"/>
    <lineage>
        <taxon>Eukaryota</taxon>
        <taxon>Metazoa</taxon>
        <taxon>Spiralia</taxon>
        <taxon>Gnathifera</taxon>
        <taxon>Rotifera</taxon>
        <taxon>Eurotatoria</taxon>
        <taxon>Bdelloidea</taxon>
        <taxon>Philodinida</taxon>
        <taxon>Philodinidae</taxon>
        <taxon>Rotaria</taxon>
    </lineage>
</organism>
<gene>
    <name evidence="13" type="ORF">JXQ802_LOCUS54562</name>
    <name evidence="14" type="ORF">JXQ802_LOCUS54563</name>
    <name evidence="11" type="ORF">PYM288_LOCUS38091</name>
    <name evidence="12" type="ORF">PYM288_LOCUS38092</name>
</gene>
<dbReference type="InterPro" id="IPR008906">
    <property type="entry name" value="HATC_C_dom"/>
</dbReference>